<dbReference type="Proteomes" id="UP000076643">
    <property type="component" value="Unassembled WGS sequence"/>
</dbReference>
<dbReference type="SUPFAM" id="SSF51556">
    <property type="entry name" value="Metallo-dependent hydrolases"/>
    <property type="match status" value="1"/>
</dbReference>
<keyword evidence="2 4" id="KW-0479">Metal-binding</keyword>
<proteinExistence type="inferred from homology"/>
<organism evidence="5 6">
    <name type="scientific">Pseudoalteromonas luteoviolacea DSM 6061</name>
    <dbReference type="NCBI Taxonomy" id="1365250"/>
    <lineage>
        <taxon>Bacteria</taxon>
        <taxon>Pseudomonadati</taxon>
        <taxon>Pseudomonadota</taxon>
        <taxon>Gammaproteobacteria</taxon>
        <taxon>Alteromonadales</taxon>
        <taxon>Pseudoalteromonadaceae</taxon>
        <taxon>Pseudoalteromonas</taxon>
    </lineage>
</organism>
<evidence type="ECO:0000256" key="1">
    <source>
        <dbReference type="ARBA" id="ARBA00009275"/>
    </source>
</evidence>
<dbReference type="GO" id="GO:0046872">
    <property type="term" value="F:metal ion binding"/>
    <property type="evidence" value="ECO:0007669"/>
    <property type="project" value="UniProtKB-KW"/>
</dbReference>
<dbReference type="AlphaFoldDB" id="A0A166V900"/>
<dbReference type="PANTHER" id="PTHR46124:SF2">
    <property type="entry name" value="D-AMINOACYL-TRNA DEACYLASE"/>
    <property type="match status" value="1"/>
</dbReference>
<reference evidence="5 6" key="1">
    <citation type="submission" date="2013-07" db="EMBL/GenBank/DDBJ databases">
        <title>Comparative Genomic and Metabolomic Analysis of Twelve Strains of Pseudoalteromonas luteoviolacea.</title>
        <authorList>
            <person name="Vynne N.G."/>
            <person name="Mansson M."/>
            <person name="Gram L."/>
        </authorList>
    </citation>
    <scope>NUCLEOTIDE SEQUENCE [LARGE SCALE GENOMIC DNA]</scope>
    <source>
        <strain evidence="5 6">DSM 6061</strain>
    </source>
</reference>
<feature type="binding site" evidence="4">
    <location>
        <position position="93"/>
    </location>
    <ligand>
        <name>a divalent metal cation</name>
        <dbReference type="ChEBI" id="CHEBI:60240"/>
        <label>1</label>
    </ligand>
</feature>
<feature type="binding site" evidence="4">
    <location>
        <position position="8"/>
    </location>
    <ligand>
        <name>a divalent metal cation</name>
        <dbReference type="ChEBI" id="CHEBI:60240"/>
        <label>1</label>
    </ligand>
</feature>
<dbReference type="GO" id="GO:0004536">
    <property type="term" value="F:DNA nuclease activity"/>
    <property type="evidence" value="ECO:0007669"/>
    <property type="project" value="InterPro"/>
</dbReference>
<feature type="binding site" evidence="4">
    <location>
        <position position="154"/>
    </location>
    <ligand>
        <name>a divalent metal cation</name>
        <dbReference type="ChEBI" id="CHEBI:60240"/>
        <label>2</label>
    </ligand>
</feature>
<dbReference type="InterPro" id="IPR018228">
    <property type="entry name" value="DNase_TatD-rel_CS"/>
</dbReference>
<evidence type="ECO:0000256" key="2">
    <source>
        <dbReference type="ARBA" id="ARBA00022723"/>
    </source>
</evidence>
<dbReference type="PROSITE" id="PS01137">
    <property type="entry name" value="TATD_1"/>
    <property type="match status" value="1"/>
</dbReference>
<keyword evidence="3" id="KW-0378">Hydrolase</keyword>
<gene>
    <name evidence="5" type="ORF">N475_22120</name>
</gene>
<comment type="caution">
    <text evidence="5">The sequence shown here is derived from an EMBL/GenBank/DDBJ whole genome shotgun (WGS) entry which is preliminary data.</text>
</comment>
<feature type="binding site" evidence="4">
    <location>
        <position position="129"/>
    </location>
    <ligand>
        <name>a divalent metal cation</name>
        <dbReference type="ChEBI" id="CHEBI:60240"/>
        <label>2</label>
    </ligand>
</feature>
<dbReference type="PIRSF" id="PIRSF005902">
    <property type="entry name" value="DNase_TatD"/>
    <property type="match status" value="1"/>
</dbReference>
<dbReference type="FunFam" id="3.20.20.140:FF:000005">
    <property type="entry name" value="TatD family hydrolase"/>
    <property type="match status" value="1"/>
</dbReference>
<dbReference type="Gene3D" id="3.20.20.140">
    <property type="entry name" value="Metal-dependent hydrolases"/>
    <property type="match status" value="1"/>
</dbReference>
<dbReference type="Pfam" id="PF01026">
    <property type="entry name" value="TatD_DNase"/>
    <property type="match status" value="1"/>
</dbReference>
<dbReference type="GO" id="GO:0005829">
    <property type="term" value="C:cytosol"/>
    <property type="evidence" value="ECO:0007669"/>
    <property type="project" value="TreeGrafter"/>
</dbReference>
<dbReference type="GO" id="GO:0016788">
    <property type="term" value="F:hydrolase activity, acting on ester bonds"/>
    <property type="evidence" value="ECO:0007669"/>
    <property type="project" value="InterPro"/>
</dbReference>
<dbReference type="PATRIC" id="fig|1365250.3.peg.4226"/>
<dbReference type="NCBIfam" id="TIGR00010">
    <property type="entry name" value="YchF/TatD family DNA exonuclease"/>
    <property type="match status" value="1"/>
</dbReference>
<feature type="binding site" evidence="4">
    <location>
        <position position="204"/>
    </location>
    <ligand>
        <name>a divalent metal cation</name>
        <dbReference type="ChEBI" id="CHEBI:60240"/>
        <label>1</label>
    </ligand>
</feature>
<dbReference type="InterPro" id="IPR001130">
    <property type="entry name" value="TatD-like"/>
</dbReference>
<accession>A0A166V900</accession>
<dbReference type="PROSITE" id="PS01091">
    <property type="entry name" value="TATD_3"/>
    <property type="match status" value="1"/>
</dbReference>
<keyword evidence="6" id="KW-1185">Reference proteome</keyword>
<dbReference type="PANTHER" id="PTHR46124">
    <property type="entry name" value="D-AMINOACYL-TRNA DEACYLASE"/>
    <property type="match status" value="1"/>
</dbReference>
<evidence type="ECO:0000313" key="6">
    <source>
        <dbReference type="Proteomes" id="UP000076643"/>
    </source>
</evidence>
<dbReference type="InterPro" id="IPR032466">
    <property type="entry name" value="Metal_Hydrolase"/>
</dbReference>
<dbReference type="CDD" id="cd01310">
    <property type="entry name" value="TatD_DNAse"/>
    <property type="match status" value="1"/>
</dbReference>
<feature type="binding site" evidence="4">
    <location>
        <position position="6"/>
    </location>
    <ligand>
        <name>a divalent metal cation</name>
        <dbReference type="ChEBI" id="CHEBI:60240"/>
        <label>1</label>
    </ligand>
</feature>
<dbReference type="InterPro" id="IPR015991">
    <property type="entry name" value="TatD/YcfH-like"/>
</dbReference>
<evidence type="ECO:0000313" key="5">
    <source>
        <dbReference type="EMBL" id="KZN32380.1"/>
    </source>
</evidence>
<evidence type="ECO:0000256" key="3">
    <source>
        <dbReference type="ARBA" id="ARBA00022801"/>
    </source>
</evidence>
<dbReference type="EMBL" id="AUYB01000132">
    <property type="protein sequence ID" value="KZN32380.1"/>
    <property type="molecule type" value="Genomic_DNA"/>
</dbReference>
<comment type="similarity">
    <text evidence="1">Belongs to the metallo-dependent hydrolases superfamily. TatD-type hydrolase family.</text>
</comment>
<dbReference type="STRING" id="43657.S4054249_12245"/>
<dbReference type="RefSeq" id="WP_063356433.1">
    <property type="nucleotide sequence ID" value="NZ_AQHB01000023.1"/>
</dbReference>
<protein>
    <submittedName>
        <fullName evidence="5">DNAse</fullName>
    </submittedName>
</protein>
<name>A0A166V900_9GAMM</name>
<evidence type="ECO:0000256" key="4">
    <source>
        <dbReference type="PIRSR" id="PIRSR005902-1"/>
    </source>
</evidence>
<sequence length="265" mass="29668">MIVDSHCHLDRLEFAKLKSELPEILQNARDKQVEHFLCVSVTLEQFPGMLKVIEGFSDVSASCGVHPLNQDDALDKSLLLELGKHEKVVAIGETGLDYYYSKDTHKVQQDSFAGHIDVANELNKPLIIHTRDAKKDTLDIMRAHNADKCGGVLHCFTEDWDMAKKAIDMGFYISISGIVTFKNAVELQEVVKQIPLDRLLIETDSPYLAPVPHRGKTNQPAYVQDVAYFISDLKGISYKELATATTNNFYQLFSLAKRNNGITTG</sequence>